<comment type="function">
    <text evidence="6">Probable component of a branched-chain amino-acid transport system.</text>
</comment>
<dbReference type="InterPro" id="IPR051120">
    <property type="entry name" value="ABC_AA/LPS_Transport"/>
</dbReference>
<dbReference type="SMART" id="SM00382">
    <property type="entry name" value="AAA"/>
    <property type="match status" value="1"/>
</dbReference>
<dbReference type="AlphaFoldDB" id="A0A1H3LV98"/>
<evidence type="ECO:0000256" key="4">
    <source>
        <dbReference type="ARBA" id="ARBA00022840"/>
    </source>
</evidence>
<proteinExistence type="inferred from homology"/>
<dbReference type="InterPro" id="IPR017871">
    <property type="entry name" value="ABC_transporter-like_CS"/>
</dbReference>
<keyword evidence="10" id="KW-1185">Reference proteome</keyword>
<evidence type="ECO:0000256" key="3">
    <source>
        <dbReference type="ARBA" id="ARBA00022741"/>
    </source>
</evidence>
<dbReference type="PANTHER" id="PTHR45772:SF9">
    <property type="entry name" value="CONSERVED COMPONENT OF ABC TRANSPORTER FOR NATURAL AMINO ACIDS"/>
    <property type="match status" value="1"/>
</dbReference>
<evidence type="ECO:0000259" key="8">
    <source>
        <dbReference type="PROSITE" id="PS50893"/>
    </source>
</evidence>
<dbReference type="InterPro" id="IPR027417">
    <property type="entry name" value="P-loop_NTPase"/>
</dbReference>
<dbReference type="Gene3D" id="3.40.50.300">
    <property type="entry name" value="P-loop containing nucleotide triphosphate hydrolases"/>
    <property type="match status" value="1"/>
</dbReference>
<accession>A0A1H3LV98</accession>
<evidence type="ECO:0000256" key="5">
    <source>
        <dbReference type="ARBA" id="ARBA00022970"/>
    </source>
</evidence>
<protein>
    <recommendedName>
        <fullName evidence="7">Probable branched-chain amino acid transport ATP-binding protein LivG</fullName>
    </recommendedName>
</protein>
<dbReference type="PANTHER" id="PTHR45772">
    <property type="entry name" value="CONSERVED COMPONENT OF ABC TRANSPORTER FOR NATURAL AMINO ACIDS-RELATED"/>
    <property type="match status" value="1"/>
</dbReference>
<feature type="domain" description="ABC transporter" evidence="8">
    <location>
        <begin position="20"/>
        <end position="262"/>
    </location>
</feature>
<dbReference type="PROSITE" id="PS00211">
    <property type="entry name" value="ABC_TRANSPORTER_1"/>
    <property type="match status" value="1"/>
</dbReference>
<name>A0A1H3LV98_9EURY</name>
<evidence type="ECO:0000256" key="7">
    <source>
        <dbReference type="ARBA" id="ARBA00072811"/>
    </source>
</evidence>
<dbReference type="InterPro" id="IPR003439">
    <property type="entry name" value="ABC_transporter-like_ATP-bd"/>
</dbReference>
<sequence>MVPPTTDGGEYVRPDAETVLRVEGVEKTFGGVTALDGVDLEVRDGEIVGLVGPNGAGKTTLFNCIMGEHDVDAGSVHLGDTELTGMNTPDIVQAGLSRMFQLARVFPELTVRENVLINQDHSGETMLTTLFRETDEEVVRRAEELIEFVDLTHLIDEQAGNLSGGQKKLLNLACTLLSEPDVVLLDEPTAGVNPNLVDDITESITELNRDRGTTFLVIEHDMDVVHEISDHVYVFATATNLTDGEPNAALNDPRVLEAYFGE</sequence>
<evidence type="ECO:0000313" key="9">
    <source>
        <dbReference type="EMBL" id="SDY67928.1"/>
    </source>
</evidence>
<dbReference type="OrthoDB" id="44250at2157"/>
<comment type="similarity">
    <text evidence="1">Belongs to the ABC transporter superfamily.</text>
</comment>
<evidence type="ECO:0000313" key="10">
    <source>
        <dbReference type="Proteomes" id="UP000199079"/>
    </source>
</evidence>
<keyword evidence="2" id="KW-0813">Transport</keyword>
<dbReference type="Proteomes" id="UP000199079">
    <property type="component" value="Unassembled WGS sequence"/>
</dbReference>
<evidence type="ECO:0000256" key="1">
    <source>
        <dbReference type="ARBA" id="ARBA00005417"/>
    </source>
</evidence>
<dbReference type="CDD" id="cd03219">
    <property type="entry name" value="ABC_Mj1267_LivG_branched"/>
    <property type="match status" value="1"/>
</dbReference>
<reference evidence="10" key="1">
    <citation type="submission" date="2016-10" db="EMBL/GenBank/DDBJ databases">
        <authorList>
            <person name="Varghese N."/>
            <person name="Submissions S."/>
        </authorList>
    </citation>
    <scope>NUCLEOTIDE SEQUENCE [LARGE SCALE GENOMIC DNA]</scope>
    <source>
        <strain evidence="10">DC30,IBRC 10041,KCTC 4046</strain>
    </source>
</reference>
<gene>
    <name evidence="9" type="ORF">SAMN05216564_1085</name>
</gene>
<evidence type="ECO:0000256" key="6">
    <source>
        <dbReference type="ARBA" id="ARBA00056071"/>
    </source>
</evidence>
<dbReference type="FunFam" id="3.40.50.300:FF:000421">
    <property type="entry name" value="Branched-chain amino acid ABC transporter ATP-binding protein"/>
    <property type="match status" value="1"/>
</dbReference>
<dbReference type="GO" id="GO:0005524">
    <property type="term" value="F:ATP binding"/>
    <property type="evidence" value="ECO:0007669"/>
    <property type="project" value="UniProtKB-KW"/>
</dbReference>
<dbReference type="SUPFAM" id="SSF52540">
    <property type="entry name" value="P-loop containing nucleoside triphosphate hydrolases"/>
    <property type="match status" value="1"/>
</dbReference>
<dbReference type="InterPro" id="IPR003593">
    <property type="entry name" value="AAA+_ATPase"/>
</dbReference>
<keyword evidence="5" id="KW-0029">Amino-acid transport</keyword>
<keyword evidence="4 9" id="KW-0067">ATP-binding</keyword>
<dbReference type="EMBL" id="FNPC01000008">
    <property type="protein sequence ID" value="SDY67928.1"/>
    <property type="molecule type" value="Genomic_DNA"/>
</dbReference>
<dbReference type="GO" id="GO:0005886">
    <property type="term" value="C:plasma membrane"/>
    <property type="evidence" value="ECO:0007669"/>
    <property type="project" value="TreeGrafter"/>
</dbReference>
<keyword evidence="3" id="KW-0547">Nucleotide-binding</keyword>
<dbReference type="GO" id="GO:0016887">
    <property type="term" value="F:ATP hydrolysis activity"/>
    <property type="evidence" value="ECO:0007669"/>
    <property type="project" value="InterPro"/>
</dbReference>
<organism evidence="9 10">
    <name type="scientific">Halopenitus persicus</name>
    <dbReference type="NCBI Taxonomy" id="1048396"/>
    <lineage>
        <taxon>Archaea</taxon>
        <taxon>Methanobacteriati</taxon>
        <taxon>Methanobacteriota</taxon>
        <taxon>Stenosarchaea group</taxon>
        <taxon>Halobacteria</taxon>
        <taxon>Halobacteriales</taxon>
        <taxon>Haloferacaceae</taxon>
        <taxon>Halopenitus</taxon>
    </lineage>
</organism>
<dbReference type="GO" id="GO:0006865">
    <property type="term" value="P:amino acid transport"/>
    <property type="evidence" value="ECO:0007669"/>
    <property type="project" value="UniProtKB-KW"/>
</dbReference>
<dbReference type="RefSeq" id="WP_092733862.1">
    <property type="nucleotide sequence ID" value="NZ_FNPC01000008.1"/>
</dbReference>
<dbReference type="Pfam" id="PF00005">
    <property type="entry name" value="ABC_tran"/>
    <property type="match status" value="1"/>
</dbReference>
<evidence type="ECO:0000256" key="2">
    <source>
        <dbReference type="ARBA" id="ARBA00022448"/>
    </source>
</evidence>
<dbReference type="PROSITE" id="PS50893">
    <property type="entry name" value="ABC_TRANSPORTER_2"/>
    <property type="match status" value="1"/>
</dbReference>